<organism evidence="1 2">
    <name type="scientific">candidate division WWE3 bacterium GW2011_GWF2_42_42</name>
    <dbReference type="NCBI Taxonomy" id="1619142"/>
    <lineage>
        <taxon>Bacteria</taxon>
        <taxon>Katanobacteria</taxon>
    </lineage>
</organism>
<evidence type="ECO:0000313" key="1">
    <source>
        <dbReference type="EMBL" id="KKS58935.1"/>
    </source>
</evidence>
<dbReference type="STRING" id="1619142.UV26_C0034G0007"/>
<gene>
    <name evidence="1" type="ORF">UV26_C0034G0007</name>
</gene>
<dbReference type="Proteomes" id="UP000034678">
    <property type="component" value="Unassembled WGS sequence"/>
</dbReference>
<evidence type="ECO:0000313" key="2">
    <source>
        <dbReference type="Proteomes" id="UP000034678"/>
    </source>
</evidence>
<sequence>MTVKNMVENIRQVFPQIGETQVLKEIDKAQKEFATETEILSAHGELSAPSTNISWSLPSSCASVYSIEAFDSDELPVDLSDESITYTIDQGVLTFIDTDETVITGLPTTIDSIYINYYEYPTLIDGVSDSLDIPEKFHPAIEHKVLETLYSRFPTLTIQSQQGVSQSVDWDAVKYHNGEYNRLRVEAKKYKNINQDQIPKTYSYDFLGNPSMISRTKPGSGGTIIAPLSSVYSKYVRVVATSPSTTSVGIPYGFGTISTSIVAGVVYVTSSAEFTPTMFINTNQGINYSYISTSSIEFYPPASWGTLVIEIYES</sequence>
<accession>A0A0G1ACX7</accession>
<protein>
    <submittedName>
        <fullName evidence="1">Uncharacterized protein</fullName>
    </submittedName>
</protein>
<reference evidence="1 2" key="1">
    <citation type="journal article" date="2015" name="Nature">
        <title>rRNA introns, odd ribosomes, and small enigmatic genomes across a large radiation of phyla.</title>
        <authorList>
            <person name="Brown C.T."/>
            <person name="Hug L.A."/>
            <person name="Thomas B.C."/>
            <person name="Sharon I."/>
            <person name="Castelle C.J."/>
            <person name="Singh A."/>
            <person name="Wilkins M.J."/>
            <person name="Williams K.H."/>
            <person name="Banfield J.F."/>
        </authorList>
    </citation>
    <scope>NUCLEOTIDE SEQUENCE [LARGE SCALE GENOMIC DNA]</scope>
</reference>
<dbReference type="AlphaFoldDB" id="A0A0G1ACX7"/>
<dbReference type="EMBL" id="LCDU01000034">
    <property type="protein sequence ID" value="KKS58935.1"/>
    <property type="molecule type" value="Genomic_DNA"/>
</dbReference>
<comment type="caution">
    <text evidence="1">The sequence shown here is derived from an EMBL/GenBank/DDBJ whole genome shotgun (WGS) entry which is preliminary data.</text>
</comment>
<proteinExistence type="predicted"/>
<name>A0A0G1ACX7_UNCKA</name>